<evidence type="ECO:0000313" key="3">
    <source>
        <dbReference type="Proteomes" id="UP000274097"/>
    </source>
</evidence>
<sequence>MRFGLVCEAHLGAIGLQPHQHELKQALIPQPTSRVAKAKLIQLLRLISTSAHARRCQSSQLCVNPLQKPVTVGVNITDGFPFEQSRRFEEVA</sequence>
<dbReference type="EMBL" id="RAQU01000036">
    <property type="protein sequence ID" value="RKK04663.1"/>
    <property type="molecule type" value="Genomic_DNA"/>
</dbReference>
<reference evidence="1 4" key="1">
    <citation type="submission" date="2018-09" db="EMBL/GenBank/DDBJ databases">
        <title>Roseomonas sp. nov., isolated from feces of Tibetan antelopes in the Qinghai-Tibet plateau, China.</title>
        <authorList>
            <person name="Tian Z."/>
        </authorList>
    </citation>
    <scope>NUCLEOTIDE SEQUENCE [LARGE SCALE GENOMIC DNA]</scope>
    <source>
        <strain evidence="2 3">Z23</strain>
        <strain evidence="1 4">Z24</strain>
    </source>
</reference>
<dbReference type="Proteomes" id="UP000278036">
    <property type="component" value="Unassembled WGS sequence"/>
</dbReference>
<organism evidence="1 4">
    <name type="scientific">Teichococcus wenyumeiae</name>
    <dbReference type="NCBI Taxonomy" id="2478470"/>
    <lineage>
        <taxon>Bacteria</taxon>
        <taxon>Pseudomonadati</taxon>
        <taxon>Pseudomonadota</taxon>
        <taxon>Alphaproteobacteria</taxon>
        <taxon>Acetobacterales</taxon>
        <taxon>Roseomonadaceae</taxon>
        <taxon>Roseomonas</taxon>
    </lineage>
</organism>
<dbReference type="Proteomes" id="UP000274097">
    <property type="component" value="Unassembled WGS sequence"/>
</dbReference>
<dbReference type="AlphaFoldDB" id="A0A3A9JIQ3"/>
<evidence type="ECO:0000313" key="4">
    <source>
        <dbReference type="Proteomes" id="UP000278036"/>
    </source>
</evidence>
<keyword evidence="3" id="KW-1185">Reference proteome</keyword>
<evidence type="ECO:0000313" key="2">
    <source>
        <dbReference type="EMBL" id="RMI17334.1"/>
    </source>
</evidence>
<proteinExistence type="predicted"/>
<accession>A0A3A9JIQ3</accession>
<protein>
    <submittedName>
        <fullName evidence="1">Uncharacterized protein</fullName>
    </submittedName>
</protein>
<evidence type="ECO:0000313" key="1">
    <source>
        <dbReference type="EMBL" id="RKK04663.1"/>
    </source>
</evidence>
<gene>
    <name evidence="1" type="ORF">D6Z83_08110</name>
    <name evidence="2" type="ORF">EBE87_23200</name>
</gene>
<dbReference type="EMBL" id="RFLX01000032">
    <property type="protein sequence ID" value="RMI17334.1"/>
    <property type="molecule type" value="Genomic_DNA"/>
</dbReference>
<dbReference type="InParanoid" id="A0A3A9JIQ3"/>
<name>A0A3A9JIQ3_9PROT</name>
<comment type="caution">
    <text evidence="1">The sequence shown here is derived from an EMBL/GenBank/DDBJ whole genome shotgun (WGS) entry which is preliminary data.</text>
</comment>